<protein>
    <submittedName>
        <fullName evidence="2">DUF1002 domain-containing protein</fullName>
    </submittedName>
</protein>
<gene>
    <name evidence="2" type="ORF">H8700_09650</name>
</gene>
<reference evidence="2 3" key="1">
    <citation type="submission" date="2020-08" db="EMBL/GenBank/DDBJ databases">
        <title>Genome public.</title>
        <authorList>
            <person name="Liu C."/>
            <person name="Sun Q."/>
        </authorList>
    </citation>
    <scope>NUCLEOTIDE SEQUENCE [LARGE SCALE GENOMIC DNA]</scope>
    <source>
        <strain evidence="2 3">BX3</strain>
    </source>
</reference>
<evidence type="ECO:0000256" key="1">
    <source>
        <dbReference type="SAM" id="SignalP"/>
    </source>
</evidence>
<feature type="signal peptide" evidence="1">
    <location>
        <begin position="1"/>
        <end position="27"/>
    </location>
</feature>
<sequence length="310" mass="33348">MKKIWKKAFLFAVLLLFSGMQYRSASADAVVKDEDTTYDRYIAFGADLTVKEKAAVMKEFGITNADLSDYKVIEITNKEEHEYLGDYISSSVIGKRALSSVMVVKTEKDSGIAVDTKNISYCTSGMYCNALVTAGLEDAQVTVVGPFNISGTSALVGAMKAYATMTGEDISKDTMDTATNELVATADLADSIGDKEKAAELVAAVKQKVFSDGLTSSADIRDAVDASAKALDVNLSDDDVNNIVDMMDKVSKEDINIDAITSQAKDIYDKLKDNGIDFSKVDTKGLAEKVGSVFANIFNAVKDFFTGLFG</sequence>
<dbReference type="Proteomes" id="UP000637513">
    <property type="component" value="Unassembled WGS sequence"/>
</dbReference>
<dbReference type="InterPro" id="IPR009343">
    <property type="entry name" value="DUF1002"/>
</dbReference>
<organism evidence="2 3">
    <name type="scientific">Jutongia hominis</name>
    <dbReference type="NCBI Taxonomy" id="2763664"/>
    <lineage>
        <taxon>Bacteria</taxon>
        <taxon>Bacillati</taxon>
        <taxon>Bacillota</taxon>
        <taxon>Clostridia</taxon>
        <taxon>Lachnospirales</taxon>
        <taxon>Lachnospiraceae</taxon>
        <taxon>Jutongia</taxon>
    </lineage>
</organism>
<keyword evidence="3" id="KW-1185">Reference proteome</keyword>
<dbReference type="Pfam" id="PF06207">
    <property type="entry name" value="DUF1002"/>
    <property type="match status" value="1"/>
</dbReference>
<evidence type="ECO:0000313" key="2">
    <source>
        <dbReference type="EMBL" id="MBC8557969.1"/>
    </source>
</evidence>
<name>A0ABR7MVY8_9FIRM</name>
<evidence type="ECO:0000313" key="3">
    <source>
        <dbReference type="Proteomes" id="UP000637513"/>
    </source>
</evidence>
<dbReference type="EMBL" id="JACRSW010000032">
    <property type="protein sequence ID" value="MBC8557969.1"/>
    <property type="molecule type" value="Genomic_DNA"/>
</dbReference>
<feature type="chain" id="PRO_5047445263" evidence="1">
    <location>
        <begin position="28"/>
        <end position="310"/>
    </location>
</feature>
<proteinExistence type="predicted"/>
<keyword evidence="1" id="KW-0732">Signal</keyword>
<comment type="caution">
    <text evidence="2">The sequence shown here is derived from an EMBL/GenBank/DDBJ whole genome shotgun (WGS) entry which is preliminary data.</text>
</comment>
<accession>A0ABR7MVY8</accession>
<dbReference type="RefSeq" id="WP_022141892.1">
    <property type="nucleotide sequence ID" value="NZ_JACRSW010000032.1"/>
</dbReference>